<sequence>MSKLEVSEAEKESRKFDSRLQSQIYRETASLSVPDETSSPCLQSRYHPGGLHPVHFTERYNNGQYRILNKLGFGSSSHVWLAEDTTAAEPLSRPLALKFMEAKASERTLEIEIHKYLTTLAAGEAGSRNILPCLDTFRVEGPNGVHNVIVSDALVFIPALCTWKILEDLDETDIVRQIFQGVSFLHENGVVHRDLHCGNIGIEIPLFRTAGIMDLTENDPPIIFPCILSDAVEHPRSLPKYIVQSSPALAAHRHHYKDASPLVVKIVDFGCAFRPGSSDALPEGKPRRTLTAPEVTYGPWAAPLVEIYSRTSQSLFDGATSSPLGAEMAKLLGPIPEIYRCLLDDNATLHHSDTHMSLPNESEDERFEISTNWKTLETSIVAARAPRRLLSPEDELDRVERDTKDVQRFLSLVKQMLRWNAEDRIQAKEALESPFFTEK</sequence>
<dbReference type="Gene3D" id="3.30.200.20">
    <property type="entry name" value="Phosphorylase Kinase, domain 1"/>
    <property type="match status" value="1"/>
</dbReference>
<dbReference type="PROSITE" id="PS00107">
    <property type="entry name" value="PROTEIN_KINASE_ATP"/>
    <property type="match status" value="1"/>
</dbReference>
<evidence type="ECO:0000256" key="6">
    <source>
        <dbReference type="PROSITE-ProRule" id="PRU10141"/>
    </source>
</evidence>
<evidence type="ECO:0000313" key="8">
    <source>
        <dbReference type="EMBL" id="KAJ7618420.1"/>
    </source>
</evidence>
<dbReference type="InterPro" id="IPR000719">
    <property type="entry name" value="Prot_kinase_dom"/>
</dbReference>
<accession>A0AAD7BE45</accession>
<reference evidence="8" key="1">
    <citation type="submission" date="2023-03" db="EMBL/GenBank/DDBJ databases">
        <title>Massive genome expansion in bonnet fungi (Mycena s.s.) driven by repeated elements and novel gene families across ecological guilds.</title>
        <authorList>
            <consortium name="Lawrence Berkeley National Laboratory"/>
            <person name="Harder C.B."/>
            <person name="Miyauchi S."/>
            <person name="Viragh M."/>
            <person name="Kuo A."/>
            <person name="Thoen E."/>
            <person name="Andreopoulos B."/>
            <person name="Lu D."/>
            <person name="Skrede I."/>
            <person name="Drula E."/>
            <person name="Henrissat B."/>
            <person name="Morin E."/>
            <person name="Kohler A."/>
            <person name="Barry K."/>
            <person name="LaButti K."/>
            <person name="Morin E."/>
            <person name="Salamov A."/>
            <person name="Lipzen A."/>
            <person name="Mereny Z."/>
            <person name="Hegedus B."/>
            <person name="Baldrian P."/>
            <person name="Stursova M."/>
            <person name="Weitz H."/>
            <person name="Taylor A."/>
            <person name="Grigoriev I.V."/>
            <person name="Nagy L.G."/>
            <person name="Martin F."/>
            <person name="Kauserud H."/>
        </authorList>
    </citation>
    <scope>NUCLEOTIDE SEQUENCE</scope>
    <source>
        <strain evidence="8">9284</strain>
    </source>
</reference>
<dbReference type="GO" id="GO:0005524">
    <property type="term" value="F:ATP binding"/>
    <property type="evidence" value="ECO:0007669"/>
    <property type="project" value="UniProtKB-UniRule"/>
</dbReference>
<evidence type="ECO:0000256" key="2">
    <source>
        <dbReference type="ARBA" id="ARBA00022679"/>
    </source>
</evidence>
<dbReference type="Pfam" id="PF00069">
    <property type="entry name" value="Pkinase"/>
    <property type="match status" value="1"/>
</dbReference>
<evidence type="ECO:0000256" key="3">
    <source>
        <dbReference type="ARBA" id="ARBA00022741"/>
    </source>
</evidence>
<evidence type="ECO:0000256" key="4">
    <source>
        <dbReference type="ARBA" id="ARBA00022777"/>
    </source>
</evidence>
<dbReference type="AlphaFoldDB" id="A0AAD7BE45"/>
<dbReference type="PROSITE" id="PS50011">
    <property type="entry name" value="PROTEIN_KINASE_DOM"/>
    <property type="match status" value="1"/>
</dbReference>
<protein>
    <submittedName>
        <fullName evidence="8">Kinase-like domain-containing protein</fullName>
    </submittedName>
</protein>
<dbReference type="GO" id="GO:0005634">
    <property type="term" value="C:nucleus"/>
    <property type="evidence" value="ECO:0007669"/>
    <property type="project" value="TreeGrafter"/>
</dbReference>
<keyword evidence="5 6" id="KW-0067">ATP-binding</keyword>
<dbReference type="PANTHER" id="PTHR45646:SF11">
    <property type="entry name" value="SERINE_THREONINE-PROTEIN KINASE DOA"/>
    <property type="match status" value="1"/>
</dbReference>
<dbReference type="Gene3D" id="1.10.510.10">
    <property type="entry name" value="Transferase(Phosphotransferase) domain 1"/>
    <property type="match status" value="1"/>
</dbReference>
<feature type="domain" description="Protein kinase" evidence="7">
    <location>
        <begin position="65"/>
        <end position="436"/>
    </location>
</feature>
<name>A0AAD7BE45_9AGAR</name>
<keyword evidence="1" id="KW-0723">Serine/threonine-protein kinase</keyword>
<feature type="binding site" evidence="6">
    <location>
        <position position="98"/>
    </location>
    <ligand>
        <name>ATP</name>
        <dbReference type="ChEBI" id="CHEBI:30616"/>
    </ligand>
</feature>
<dbReference type="InterPro" id="IPR051175">
    <property type="entry name" value="CLK_kinases"/>
</dbReference>
<dbReference type="SUPFAM" id="SSF56112">
    <property type="entry name" value="Protein kinase-like (PK-like)"/>
    <property type="match status" value="1"/>
</dbReference>
<organism evidence="8 9">
    <name type="scientific">Roridomyces roridus</name>
    <dbReference type="NCBI Taxonomy" id="1738132"/>
    <lineage>
        <taxon>Eukaryota</taxon>
        <taxon>Fungi</taxon>
        <taxon>Dikarya</taxon>
        <taxon>Basidiomycota</taxon>
        <taxon>Agaricomycotina</taxon>
        <taxon>Agaricomycetes</taxon>
        <taxon>Agaricomycetidae</taxon>
        <taxon>Agaricales</taxon>
        <taxon>Marasmiineae</taxon>
        <taxon>Mycenaceae</taxon>
        <taxon>Roridomyces</taxon>
    </lineage>
</organism>
<evidence type="ECO:0000313" key="9">
    <source>
        <dbReference type="Proteomes" id="UP001221142"/>
    </source>
</evidence>
<dbReference type="EMBL" id="JARKIF010000019">
    <property type="protein sequence ID" value="KAJ7618420.1"/>
    <property type="molecule type" value="Genomic_DNA"/>
</dbReference>
<dbReference type="Proteomes" id="UP001221142">
    <property type="component" value="Unassembled WGS sequence"/>
</dbReference>
<dbReference type="InterPro" id="IPR017441">
    <property type="entry name" value="Protein_kinase_ATP_BS"/>
</dbReference>
<evidence type="ECO:0000256" key="1">
    <source>
        <dbReference type="ARBA" id="ARBA00022527"/>
    </source>
</evidence>
<comment type="caution">
    <text evidence="8">The sequence shown here is derived from an EMBL/GenBank/DDBJ whole genome shotgun (WGS) entry which is preliminary data.</text>
</comment>
<dbReference type="PANTHER" id="PTHR45646">
    <property type="entry name" value="SERINE/THREONINE-PROTEIN KINASE DOA-RELATED"/>
    <property type="match status" value="1"/>
</dbReference>
<proteinExistence type="predicted"/>
<evidence type="ECO:0000259" key="7">
    <source>
        <dbReference type="PROSITE" id="PS50011"/>
    </source>
</evidence>
<dbReference type="SMART" id="SM00220">
    <property type="entry name" value="S_TKc"/>
    <property type="match status" value="1"/>
</dbReference>
<keyword evidence="4 8" id="KW-0418">Kinase</keyword>
<keyword evidence="9" id="KW-1185">Reference proteome</keyword>
<keyword evidence="3 6" id="KW-0547">Nucleotide-binding</keyword>
<evidence type="ECO:0000256" key="5">
    <source>
        <dbReference type="ARBA" id="ARBA00022840"/>
    </source>
</evidence>
<gene>
    <name evidence="8" type="ORF">FB45DRAFT_1063090</name>
</gene>
<keyword evidence="2" id="KW-0808">Transferase</keyword>
<dbReference type="InterPro" id="IPR011009">
    <property type="entry name" value="Kinase-like_dom_sf"/>
</dbReference>
<dbReference type="GO" id="GO:0004674">
    <property type="term" value="F:protein serine/threonine kinase activity"/>
    <property type="evidence" value="ECO:0007669"/>
    <property type="project" value="UniProtKB-KW"/>
</dbReference>